<dbReference type="AlphaFoldDB" id="A0A8H5BLN0"/>
<evidence type="ECO:0000313" key="6">
    <source>
        <dbReference type="EMBL" id="KAF5325655.1"/>
    </source>
</evidence>
<dbReference type="PROSITE" id="PS50181">
    <property type="entry name" value="FBOX"/>
    <property type="match status" value="1"/>
</dbReference>
<dbReference type="OrthoDB" id="429520at2759"/>
<feature type="repeat" description="WD" evidence="3">
    <location>
        <begin position="234"/>
        <end position="276"/>
    </location>
</feature>
<reference evidence="6 7" key="1">
    <citation type="journal article" date="2020" name="ISME J.">
        <title>Uncovering the hidden diversity of litter-decomposition mechanisms in mushroom-forming fungi.</title>
        <authorList>
            <person name="Floudas D."/>
            <person name="Bentzer J."/>
            <person name="Ahren D."/>
            <person name="Johansson T."/>
            <person name="Persson P."/>
            <person name="Tunlid A."/>
        </authorList>
    </citation>
    <scope>NUCLEOTIDE SEQUENCE [LARGE SCALE GENOMIC DNA]</scope>
    <source>
        <strain evidence="6 7">CBS 175.51</strain>
    </source>
</reference>
<accession>A0A8H5BLN0</accession>
<feature type="region of interest" description="Disordered" evidence="4">
    <location>
        <begin position="714"/>
        <end position="895"/>
    </location>
</feature>
<feature type="repeat" description="WD" evidence="3">
    <location>
        <begin position="468"/>
        <end position="507"/>
    </location>
</feature>
<dbReference type="Proteomes" id="UP000541558">
    <property type="component" value="Unassembled WGS sequence"/>
</dbReference>
<dbReference type="InterPro" id="IPR036322">
    <property type="entry name" value="WD40_repeat_dom_sf"/>
</dbReference>
<dbReference type="InterPro" id="IPR019775">
    <property type="entry name" value="WD40_repeat_CS"/>
</dbReference>
<keyword evidence="1 3" id="KW-0853">WD repeat</keyword>
<dbReference type="InterPro" id="IPR001680">
    <property type="entry name" value="WD40_rpt"/>
</dbReference>
<dbReference type="SUPFAM" id="SSF81383">
    <property type="entry name" value="F-box domain"/>
    <property type="match status" value="1"/>
</dbReference>
<protein>
    <recommendedName>
        <fullName evidence="5">F-box domain-containing protein</fullName>
    </recommendedName>
</protein>
<evidence type="ECO:0000259" key="5">
    <source>
        <dbReference type="PROSITE" id="PS50181"/>
    </source>
</evidence>
<name>A0A8H5BLN0_9AGAR</name>
<evidence type="ECO:0000256" key="4">
    <source>
        <dbReference type="SAM" id="MobiDB-lite"/>
    </source>
</evidence>
<dbReference type="InterPro" id="IPR001810">
    <property type="entry name" value="F-box_dom"/>
</dbReference>
<keyword evidence="2" id="KW-0677">Repeat</keyword>
<sequence>MQYRTHKESHKQPRTPKTSEPKSKSTQHGFLLEIPSEILSAITQNLDPASLLALGGTHVDFSRHVEQDSTWRGAFEAHYGTDLLFRRAQPTWRREFSDRHKLILRFAYSRVPSTTHAPIPAPAISHIHLLSPGNGPVGLLSLSLTYGIIARSVPFTGRTLPGFLDASGSTVGRGVGNPNAEFTPNVSACAITSAGGTVRLIWGYRTGHIAFMLTNRTMENPRRPAVDFRVSQEDEMHRGTVSDIVWLNDQEGFAVSGASDGRVKLWDFTSNSSPDLLWTSADDPMIVGDAHVKVAASRPLGLIVGVRRSGAVDIWHGFRFPASDAVLRTVVSPSDLLGRTKLDLSKSLALHIDPTTGSVLVAFQGDVCFYRIDNYRESTELPTVVSYGSPEGGAILCSLQPCFAAIQEGGDQSFIITGDKLGCVNAYEWTPKPTDTAIRPVRSFQASFPPSFSIAAGPGLSRAHAHSEQSKQESITALAWTPTILATGTSGGVVTVWDSLTFERIRIIVRPVGLRRTRRHGTLVPQAQGLTDEMDSETPSTAVKQILFCEDGDTLFVNVGGEVIAWRAGDTSGLSSLKMTGLSGGKAGSKGATASKSSRLAGASGRWSEQLEMKQAISESHALFKSGDRDLDKAEVEERRQKKNAELAHKSQLKKLGLSEAEALEYALMLSREDATGPKFEGDRVASSSHCEAPVVNADALTDEQVETAIENGDFAADEPAIATGAPSTSSTTNPGPRPVGPPSSLGNWDSETDFPSIGASSASSLPIIRTTSNASAVNTNSPSPNRSGDLAGNESGELGTSPTHPASLVPRMGRRESVGSTVSSVSDLSSKSWGSGSSGGASASVWKGPLGSAVRTPPRPNASARVRNRGGTGASGGSGTARTSGTGGGGLDDMDADLRFAIELSLAEARSRGAGV</sequence>
<feature type="compositionally biased region" description="Low complexity" evidence="4">
    <location>
        <begin position="819"/>
        <end position="849"/>
    </location>
</feature>
<evidence type="ECO:0000256" key="1">
    <source>
        <dbReference type="ARBA" id="ARBA00022574"/>
    </source>
</evidence>
<dbReference type="Gene3D" id="1.20.1280.50">
    <property type="match status" value="1"/>
</dbReference>
<feature type="compositionally biased region" description="Polar residues" evidence="4">
    <location>
        <begin position="759"/>
        <end position="787"/>
    </location>
</feature>
<dbReference type="SMART" id="SM00320">
    <property type="entry name" value="WD40"/>
    <property type="match status" value="2"/>
</dbReference>
<proteinExistence type="predicted"/>
<evidence type="ECO:0000313" key="7">
    <source>
        <dbReference type="Proteomes" id="UP000541558"/>
    </source>
</evidence>
<comment type="caution">
    <text evidence="6">The sequence shown here is derived from an EMBL/GenBank/DDBJ whole genome shotgun (WGS) entry which is preliminary data.</text>
</comment>
<dbReference type="PROSITE" id="PS00678">
    <property type="entry name" value="WD_REPEATS_1"/>
    <property type="match status" value="1"/>
</dbReference>
<evidence type="ECO:0000256" key="2">
    <source>
        <dbReference type="ARBA" id="ARBA00022737"/>
    </source>
</evidence>
<feature type="compositionally biased region" description="Polar residues" evidence="4">
    <location>
        <begin position="726"/>
        <end position="735"/>
    </location>
</feature>
<organism evidence="6 7">
    <name type="scientific">Ephemerocybe angulata</name>
    <dbReference type="NCBI Taxonomy" id="980116"/>
    <lineage>
        <taxon>Eukaryota</taxon>
        <taxon>Fungi</taxon>
        <taxon>Dikarya</taxon>
        <taxon>Basidiomycota</taxon>
        <taxon>Agaricomycotina</taxon>
        <taxon>Agaricomycetes</taxon>
        <taxon>Agaricomycetidae</taxon>
        <taxon>Agaricales</taxon>
        <taxon>Agaricineae</taxon>
        <taxon>Psathyrellaceae</taxon>
        <taxon>Ephemerocybe</taxon>
    </lineage>
</organism>
<feature type="region of interest" description="Disordered" evidence="4">
    <location>
        <begin position="582"/>
        <end position="605"/>
    </location>
</feature>
<evidence type="ECO:0000256" key="3">
    <source>
        <dbReference type="PROSITE-ProRule" id="PRU00221"/>
    </source>
</evidence>
<feature type="compositionally biased region" description="Low complexity" evidence="4">
    <location>
        <begin position="589"/>
        <end position="598"/>
    </location>
</feature>
<dbReference type="InterPro" id="IPR015943">
    <property type="entry name" value="WD40/YVTN_repeat-like_dom_sf"/>
</dbReference>
<dbReference type="SMART" id="SM00726">
    <property type="entry name" value="UIM"/>
    <property type="match status" value="2"/>
</dbReference>
<dbReference type="InterPro" id="IPR003903">
    <property type="entry name" value="UIM_dom"/>
</dbReference>
<dbReference type="EMBL" id="JAACJK010000163">
    <property type="protein sequence ID" value="KAF5325655.1"/>
    <property type="molecule type" value="Genomic_DNA"/>
</dbReference>
<keyword evidence="7" id="KW-1185">Reference proteome</keyword>
<gene>
    <name evidence="6" type="ORF">D9611_000807</name>
</gene>
<dbReference type="PROSITE" id="PS50082">
    <property type="entry name" value="WD_REPEATS_2"/>
    <property type="match status" value="2"/>
</dbReference>
<dbReference type="InterPro" id="IPR036047">
    <property type="entry name" value="F-box-like_dom_sf"/>
</dbReference>
<dbReference type="PROSITE" id="PS50330">
    <property type="entry name" value="UIM"/>
    <property type="match status" value="1"/>
</dbReference>
<dbReference type="Gene3D" id="2.130.10.10">
    <property type="entry name" value="YVTN repeat-like/Quinoprotein amine dehydrogenase"/>
    <property type="match status" value="2"/>
</dbReference>
<feature type="compositionally biased region" description="Gly residues" evidence="4">
    <location>
        <begin position="871"/>
        <end position="892"/>
    </location>
</feature>
<dbReference type="PROSITE" id="PS50294">
    <property type="entry name" value="WD_REPEATS_REGION"/>
    <property type="match status" value="1"/>
</dbReference>
<dbReference type="SUPFAM" id="SSF50978">
    <property type="entry name" value="WD40 repeat-like"/>
    <property type="match status" value="1"/>
</dbReference>
<feature type="domain" description="F-box" evidence="5">
    <location>
        <begin position="28"/>
        <end position="74"/>
    </location>
</feature>
<feature type="region of interest" description="Disordered" evidence="4">
    <location>
        <begin position="1"/>
        <end position="27"/>
    </location>
</feature>